<evidence type="ECO:0000256" key="1">
    <source>
        <dbReference type="SAM" id="MobiDB-lite"/>
    </source>
</evidence>
<dbReference type="EnsemblPlants" id="KQL23873">
    <property type="protein sequence ID" value="KQL23873"/>
    <property type="gene ID" value="SETIT_032221mg"/>
</dbReference>
<reference evidence="3" key="1">
    <citation type="journal article" date="2012" name="Nat. Biotechnol.">
        <title>Reference genome sequence of the model plant Setaria.</title>
        <authorList>
            <person name="Bennetzen J.L."/>
            <person name="Schmutz J."/>
            <person name="Wang H."/>
            <person name="Percifield R."/>
            <person name="Hawkins J."/>
            <person name="Pontaroli A.C."/>
            <person name="Estep M."/>
            <person name="Feng L."/>
            <person name="Vaughn J.N."/>
            <person name="Grimwood J."/>
            <person name="Jenkins J."/>
            <person name="Barry K."/>
            <person name="Lindquist E."/>
            <person name="Hellsten U."/>
            <person name="Deshpande S."/>
            <person name="Wang X."/>
            <person name="Wu X."/>
            <person name="Mitros T."/>
            <person name="Triplett J."/>
            <person name="Yang X."/>
            <person name="Ye C.Y."/>
            <person name="Mauro-Herrera M."/>
            <person name="Wang L."/>
            <person name="Li P."/>
            <person name="Sharma M."/>
            <person name="Sharma R."/>
            <person name="Ronald P.C."/>
            <person name="Panaud O."/>
            <person name="Kellogg E.A."/>
            <person name="Brutnell T.P."/>
            <person name="Doust A.N."/>
            <person name="Tuskan G.A."/>
            <person name="Rokhsar D."/>
            <person name="Devos K.M."/>
        </authorList>
    </citation>
    <scope>NUCLEOTIDE SEQUENCE [LARGE SCALE GENOMIC DNA]</scope>
    <source>
        <strain evidence="3">cv. Yugu1</strain>
    </source>
</reference>
<evidence type="ECO:0000313" key="2">
    <source>
        <dbReference type="EnsemblPlants" id="KQL23873"/>
    </source>
</evidence>
<sequence>MAGSTRVEMMTLFQSLLRSTNQFSNYNIREYTRRGRLPHGPRPRRCAGLAGGVRGRGEEAARGLEAADGGALRPPRPRA</sequence>
<dbReference type="Gramene" id="KQL23873">
    <property type="protein sequence ID" value="KQL23873"/>
    <property type="gene ID" value="SETIT_032221mg"/>
</dbReference>
<proteinExistence type="predicted"/>
<reference evidence="2" key="2">
    <citation type="submission" date="2018-08" db="UniProtKB">
        <authorList>
            <consortium name="EnsemblPlants"/>
        </authorList>
    </citation>
    <scope>IDENTIFICATION</scope>
    <source>
        <strain evidence="2">Yugu1</strain>
    </source>
</reference>
<feature type="compositionally biased region" description="Basic residues" evidence="1">
    <location>
        <begin position="34"/>
        <end position="45"/>
    </location>
</feature>
<dbReference type="Proteomes" id="UP000004995">
    <property type="component" value="Unassembled WGS sequence"/>
</dbReference>
<dbReference type="AlphaFoldDB" id="K4A035"/>
<name>K4A035_SETIT</name>
<protein>
    <submittedName>
        <fullName evidence="2">Uncharacterized protein</fullName>
    </submittedName>
</protein>
<dbReference type="InParanoid" id="K4A035"/>
<keyword evidence="3" id="KW-1185">Reference proteome</keyword>
<feature type="compositionally biased region" description="Low complexity" evidence="1">
    <location>
        <begin position="63"/>
        <end position="73"/>
    </location>
</feature>
<dbReference type="EMBL" id="AGNK02000956">
    <property type="status" value="NOT_ANNOTATED_CDS"/>
    <property type="molecule type" value="Genomic_DNA"/>
</dbReference>
<dbReference type="HOGENOM" id="CLU_2610558_0_0_1"/>
<evidence type="ECO:0000313" key="3">
    <source>
        <dbReference type="Proteomes" id="UP000004995"/>
    </source>
</evidence>
<accession>K4A035</accession>
<feature type="region of interest" description="Disordered" evidence="1">
    <location>
        <begin position="34"/>
        <end position="79"/>
    </location>
</feature>
<organism evidence="2 3">
    <name type="scientific">Setaria italica</name>
    <name type="common">Foxtail millet</name>
    <name type="synonym">Panicum italicum</name>
    <dbReference type="NCBI Taxonomy" id="4555"/>
    <lineage>
        <taxon>Eukaryota</taxon>
        <taxon>Viridiplantae</taxon>
        <taxon>Streptophyta</taxon>
        <taxon>Embryophyta</taxon>
        <taxon>Tracheophyta</taxon>
        <taxon>Spermatophyta</taxon>
        <taxon>Magnoliopsida</taxon>
        <taxon>Liliopsida</taxon>
        <taxon>Poales</taxon>
        <taxon>Poaceae</taxon>
        <taxon>PACMAD clade</taxon>
        <taxon>Panicoideae</taxon>
        <taxon>Panicodae</taxon>
        <taxon>Paniceae</taxon>
        <taxon>Cenchrinae</taxon>
        <taxon>Setaria</taxon>
    </lineage>
</organism>